<sequence length="167" mass="17734">MNEADIFDFARELTPRLILQSRLLATAESCTGGWVAKSLTDIDGSSQWFDCSIVSYSNTSKQALLGVDSIVLDQYGAVSQAVVEQMVLGLLDRCDANLGISISGIAGPGGGADAKPVGTVWIAWATPGTLIESICFQFGGNRRAVRLQAVFEALKGVERFLVSDANC</sequence>
<dbReference type="Pfam" id="PF02464">
    <property type="entry name" value="CinA"/>
    <property type="match status" value="1"/>
</dbReference>
<dbReference type="InterPro" id="IPR008136">
    <property type="entry name" value="CinA_C"/>
</dbReference>
<dbReference type="SUPFAM" id="SSF142433">
    <property type="entry name" value="CinA-like"/>
    <property type="match status" value="1"/>
</dbReference>
<protein>
    <submittedName>
        <fullName evidence="2">Nicotinamide-nucleotide amidase</fullName>
        <ecNumber evidence="2">3.5.1.42</ecNumber>
    </submittedName>
</protein>
<dbReference type="GO" id="GO:0019159">
    <property type="term" value="F:nicotinamide-nucleotide amidase activity"/>
    <property type="evidence" value="ECO:0007669"/>
    <property type="project" value="UniProtKB-EC"/>
</dbReference>
<dbReference type="EMBL" id="UOFG01000087">
    <property type="protein sequence ID" value="VAW59523.1"/>
    <property type="molecule type" value="Genomic_DNA"/>
</dbReference>
<reference evidence="2" key="1">
    <citation type="submission" date="2018-06" db="EMBL/GenBank/DDBJ databases">
        <authorList>
            <person name="Zhirakovskaya E."/>
        </authorList>
    </citation>
    <scope>NUCLEOTIDE SEQUENCE</scope>
</reference>
<keyword evidence="2" id="KW-0378">Hydrolase</keyword>
<dbReference type="InterPro" id="IPR036653">
    <property type="entry name" value="CinA-like_C"/>
</dbReference>
<feature type="domain" description="CinA C-terminal" evidence="1">
    <location>
        <begin position="10"/>
        <end position="160"/>
    </location>
</feature>
<evidence type="ECO:0000313" key="2">
    <source>
        <dbReference type="EMBL" id="VAW59523.1"/>
    </source>
</evidence>
<gene>
    <name evidence="2" type="ORF">MNBD_GAMMA11-2906</name>
</gene>
<organism evidence="2">
    <name type="scientific">hydrothermal vent metagenome</name>
    <dbReference type="NCBI Taxonomy" id="652676"/>
    <lineage>
        <taxon>unclassified sequences</taxon>
        <taxon>metagenomes</taxon>
        <taxon>ecological metagenomes</taxon>
    </lineage>
</organism>
<dbReference type="Gene3D" id="3.90.950.20">
    <property type="entry name" value="CinA-like"/>
    <property type="match status" value="1"/>
</dbReference>
<dbReference type="AlphaFoldDB" id="A0A3B0X563"/>
<accession>A0A3B0X563</accession>
<evidence type="ECO:0000259" key="1">
    <source>
        <dbReference type="Pfam" id="PF02464"/>
    </source>
</evidence>
<proteinExistence type="predicted"/>
<name>A0A3B0X563_9ZZZZ</name>
<dbReference type="NCBIfam" id="TIGR00199">
    <property type="entry name" value="PncC_domain"/>
    <property type="match status" value="1"/>
</dbReference>
<dbReference type="EC" id="3.5.1.42" evidence="2"/>